<dbReference type="WBParaSite" id="PgR097_g017_t01">
    <property type="protein sequence ID" value="PgR097_g017_t01"/>
    <property type="gene ID" value="PgR097_g017"/>
</dbReference>
<dbReference type="AlphaFoldDB" id="A0A915C7K2"/>
<organism evidence="1 2">
    <name type="scientific">Parascaris univalens</name>
    <name type="common">Nematode worm</name>
    <dbReference type="NCBI Taxonomy" id="6257"/>
    <lineage>
        <taxon>Eukaryota</taxon>
        <taxon>Metazoa</taxon>
        <taxon>Ecdysozoa</taxon>
        <taxon>Nematoda</taxon>
        <taxon>Chromadorea</taxon>
        <taxon>Rhabditida</taxon>
        <taxon>Spirurina</taxon>
        <taxon>Ascaridomorpha</taxon>
        <taxon>Ascaridoidea</taxon>
        <taxon>Ascarididae</taxon>
        <taxon>Parascaris</taxon>
    </lineage>
</organism>
<evidence type="ECO:0000313" key="1">
    <source>
        <dbReference type="Proteomes" id="UP000887569"/>
    </source>
</evidence>
<sequence>MLIGHQAKLQLIGQRLLISIIKIIQTVLPVMRIRFRVHSVHRNPKKEQSYLQHGEWNIQPHFLQQTAPWYPHHNDPLRNKRNYYRHRALVIDS</sequence>
<name>A0A915C7K2_PARUN</name>
<proteinExistence type="predicted"/>
<dbReference type="Proteomes" id="UP000887569">
    <property type="component" value="Unplaced"/>
</dbReference>
<accession>A0A915C7K2</accession>
<keyword evidence="1" id="KW-1185">Reference proteome</keyword>
<protein>
    <submittedName>
        <fullName evidence="2">Uncharacterized protein</fullName>
    </submittedName>
</protein>
<evidence type="ECO:0000313" key="2">
    <source>
        <dbReference type="WBParaSite" id="PgR097_g017_t01"/>
    </source>
</evidence>
<reference evidence="2" key="1">
    <citation type="submission" date="2022-11" db="UniProtKB">
        <authorList>
            <consortium name="WormBaseParasite"/>
        </authorList>
    </citation>
    <scope>IDENTIFICATION</scope>
</reference>